<gene>
    <name evidence="1" type="ORF">ABLG96_05155</name>
</gene>
<dbReference type="Pfam" id="PF14137">
    <property type="entry name" value="DUF4304"/>
    <property type="match status" value="1"/>
</dbReference>
<reference evidence="1" key="1">
    <citation type="submission" date="2024-05" db="EMBL/GenBank/DDBJ databases">
        <authorList>
            <person name="Cai S.Y."/>
            <person name="Jin L.M."/>
            <person name="Li H.R."/>
        </authorList>
    </citation>
    <scope>NUCLEOTIDE SEQUENCE</scope>
    <source>
        <strain evidence="1">A5-74</strain>
    </source>
</reference>
<organism evidence="1">
    <name type="scientific">Nakamurella sp. A5-74</name>
    <dbReference type="NCBI Taxonomy" id="3158264"/>
    <lineage>
        <taxon>Bacteria</taxon>
        <taxon>Bacillati</taxon>
        <taxon>Actinomycetota</taxon>
        <taxon>Actinomycetes</taxon>
        <taxon>Nakamurellales</taxon>
        <taxon>Nakamurellaceae</taxon>
        <taxon>Nakamurella</taxon>
    </lineage>
</organism>
<dbReference type="RefSeq" id="WP_353650325.1">
    <property type="nucleotide sequence ID" value="NZ_CP159218.1"/>
</dbReference>
<dbReference type="InterPro" id="IPR025412">
    <property type="entry name" value="DUF4304"/>
</dbReference>
<accession>A0AAU8DRS2</accession>
<dbReference type="AlphaFoldDB" id="A0AAU8DRS2"/>
<protein>
    <submittedName>
        <fullName evidence="1">DUF4304 domain-containing protein</fullName>
    </submittedName>
</protein>
<sequence length="154" mass="17045">MSVRNVVQQAVDNWGKVSGLEKRSGSWYRTNDEVISVSNLQKSQYGPSYYFNQAFWLRGLGDERYPKENKCHIRLRLGSLLGADAERLDQLLDLDCAVPDIDRVVALAAILTNQLLPVIEQGSSLFGLRSLLDEGVFKAARIGGPAQHLLASVS</sequence>
<dbReference type="EMBL" id="CP159218">
    <property type="protein sequence ID" value="XCG64712.1"/>
    <property type="molecule type" value="Genomic_DNA"/>
</dbReference>
<evidence type="ECO:0000313" key="1">
    <source>
        <dbReference type="EMBL" id="XCG64712.1"/>
    </source>
</evidence>
<name>A0AAU8DRS2_9ACTN</name>
<proteinExistence type="predicted"/>